<dbReference type="PRINTS" id="PR00398">
    <property type="entry name" value="STRDHORMONER"/>
</dbReference>
<evidence type="ECO:0000256" key="5">
    <source>
        <dbReference type="ARBA" id="ARBA00023125"/>
    </source>
</evidence>
<evidence type="ECO:0000256" key="1">
    <source>
        <dbReference type="ARBA" id="ARBA00022723"/>
    </source>
</evidence>
<evidence type="ECO:0000313" key="14">
    <source>
        <dbReference type="Proteomes" id="UP001158576"/>
    </source>
</evidence>
<dbReference type="Pfam" id="PF00104">
    <property type="entry name" value="Hormone_recep"/>
    <property type="match status" value="1"/>
</dbReference>
<keyword evidence="14" id="KW-1185">Reference proteome</keyword>
<keyword evidence="2 9" id="KW-0863">Zinc-finger</keyword>
<comment type="subcellular location">
    <subcellularLocation>
        <location evidence="9">Nucleus</location>
    </subcellularLocation>
</comment>
<keyword evidence="1 9" id="KW-0479">Metal-binding</keyword>
<keyword evidence="7 9" id="KW-0675">Receptor</keyword>
<dbReference type="CDD" id="cd07169">
    <property type="entry name" value="NR_DBD_GCNF_like"/>
    <property type="match status" value="1"/>
</dbReference>
<evidence type="ECO:0000256" key="7">
    <source>
        <dbReference type="ARBA" id="ARBA00023170"/>
    </source>
</evidence>
<gene>
    <name evidence="13" type="ORF">OKIOD_LOCUS388</name>
</gene>
<keyword evidence="5 9" id="KW-0238">DNA-binding</keyword>
<dbReference type="InterPro" id="IPR013088">
    <property type="entry name" value="Znf_NHR/GATA"/>
</dbReference>
<evidence type="ECO:0000256" key="10">
    <source>
        <dbReference type="SAM" id="MobiDB-lite"/>
    </source>
</evidence>
<dbReference type="EMBL" id="OU015568">
    <property type="protein sequence ID" value="CAG5077862.1"/>
    <property type="molecule type" value="Genomic_DNA"/>
</dbReference>
<comment type="similarity">
    <text evidence="9">Belongs to the nuclear hormone receptor family.</text>
</comment>
<accession>A0ABN7RL89</accession>
<feature type="domain" description="Nuclear receptor" evidence="11">
    <location>
        <begin position="85"/>
        <end position="160"/>
    </location>
</feature>
<keyword evidence="3 9" id="KW-0862">Zinc</keyword>
<feature type="domain" description="NR LBD" evidence="12">
    <location>
        <begin position="245"/>
        <end position="482"/>
    </location>
</feature>
<dbReference type="Gene3D" id="3.30.50.10">
    <property type="entry name" value="Erythroid Transcription Factor GATA-1, subunit A"/>
    <property type="match status" value="1"/>
</dbReference>
<proteinExistence type="inferred from homology"/>
<evidence type="ECO:0000313" key="13">
    <source>
        <dbReference type="EMBL" id="CAG5077862.1"/>
    </source>
</evidence>
<evidence type="ECO:0000256" key="2">
    <source>
        <dbReference type="ARBA" id="ARBA00022771"/>
    </source>
</evidence>
<dbReference type="InterPro" id="IPR050200">
    <property type="entry name" value="Nuclear_hormone_rcpt_NR3"/>
</dbReference>
<dbReference type="InterPro" id="IPR001723">
    <property type="entry name" value="Nuclear_hrmn_rcpt"/>
</dbReference>
<evidence type="ECO:0000256" key="6">
    <source>
        <dbReference type="ARBA" id="ARBA00023163"/>
    </source>
</evidence>
<dbReference type="SMART" id="SM00430">
    <property type="entry name" value="HOLI"/>
    <property type="match status" value="1"/>
</dbReference>
<feature type="compositionally biased region" description="Low complexity" evidence="10">
    <location>
        <begin position="58"/>
        <end position="70"/>
    </location>
</feature>
<dbReference type="SUPFAM" id="SSF57716">
    <property type="entry name" value="Glucocorticoid receptor-like (DNA-binding domain)"/>
    <property type="match status" value="1"/>
</dbReference>
<dbReference type="PROSITE" id="PS51030">
    <property type="entry name" value="NUCLEAR_REC_DBD_2"/>
    <property type="match status" value="1"/>
</dbReference>
<dbReference type="InterPro" id="IPR000536">
    <property type="entry name" value="Nucl_hrmn_rcpt_lig-bd"/>
</dbReference>
<evidence type="ECO:0000259" key="12">
    <source>
        <dbReference type="PROSITE" id="PS51843"/>
    </source>
</evidence>
<dbReference type="InterPro" id="IPR001628">
    <property type="entry name" value="Znf_hrmn_rcpt"/>
</dbReference>
<dbReference type="SMART" id="SM00399">
    <property type="entry name" value="ZnF_C4"/>
    <property type="match status" value="1"/>
</dbReference>
<evidence type="ECO:0000256" key="8">
    <source>
        <dbReference type="ARBA" id="ARBA00023242"/>
    </source>
</evidence>
<evidence type="ECO:0000259" key="11">
    <source>
        <dbReference type="PROSITE" id="PS51030"/>
    </source>
</evidence>
<feature type="compositionally biased region" description="Basic and acidic residues" evidence="10">
    <location>
        <begin position="72"/>
        <end position="83"/>
    </location>
</feature>
<name>A0ABN7RL89_OIKDI</name>
<dbReference type="InterPro" id="IPR035500">
    <property type="entry name" value="NHR-like_dom_sf"/>
</dbReference>
<dbReference type="PROSITE" id="PS51843">
    <property type="entry name" value="NR_LBD"/>
    <property type="match status" value="1"/>
</dbReference>
<evidence type="ECO:0000256" key="3">
    <source>
        <dbReference type="ARBA" id="ARBA00022833"/>
    </source>
</evidence>
<dbReference type="Proteomes" id="UP001158576">
    <property type="component" value="Chromosome PAR"/>
</dbReference>
<keyword evidence="8 9" id="KW-0539">Nucleus</keyword>
<sequence>MNFNPMMSMYNPYQYPAAQFFRPHLNPATQQATSPALKAFNQTPTYISSNASLNDTGSSRSDNSSDSPPHSHIHDQSEIGSRNGEKTCRICGDRATGLHYGIISCEGCKGFFKRSICNRRVYRCTRDKMCMMSRKQRNRCQYCRLKRCLEAGMNRKAIREDGMPGGRNKSIGPIQMSAEEISAVMDGTVFNENHKESTPISNHSPPIQQLPAPPALRIPENPPPTVFQPQFMNFTSTPQMPKIVPKIDPVGEILDLDHFQQIGILKSVASRESLNTSELLLFLAKSADELLKKQIDWAKSLPFAGEITLQDHISLLMNTWAETMVLYTFTIHHDDIFQTLGEVVQKSESLSAAEIQDEDLDIVEDILRVYAQFAGLRITKNELSIIKLINFLNHDIAGLKDPNQVEALNKKYWFLFQHWLNERNLPTRFRELVRAIPNTRILASKLKQIEDLERLSTIFTQSIIRIRNSGLEEAPEIAQEHI</sequence>
<keyword evidence="6 9" id="KW-0804">Transcription</keyword>
<dbReference type="PRINTS" id="PR00047">
    <property type="entry name" value="STROIDFINGER"/>
</dbReference>
<protein>
    <submittedName>
        <fullName evidence="13">Oidioi.mRNA.OKI2018_I69.PAR.g8830.t1.cds</fullName>
    </submittedName>
</protein>
<reference evidence="13 14" key="1">
    <citation type="submission" date="2021-04" db="EMBL/GenBank/DDBJ databases">
        <authorList>
            <person name="Bliznina A."/>
        </authorList>
    </citation>
    <scope>NUCLEOTIDE SEQUENCE [LARGE SCALE GENOMIC DNA]</scope>
</reference>
<evidence type="ECO:0000256" key="4">
    <source>
        <dbReference type="ARBA" id="ARBA00023015"/>
    </source>
</evidence>
<evidence type="ECO:0000256" key="9">
    <source>
        <dbReference type="RuleBase" id="RU004334"/>
    </source>
</evidence>
<dbReference type="SUPFAM" id="SSF48508">
    <property type="entry name" value="Nuclear receptor ligand-binding domain"/>
    <property type="match status" value="1"/>
</dbReference>
<organism evidence="13 14">
    <name type="scientific">Oikopleura dioica</name>
    <name type="common">Tunicate</name>
    <dbReference type="NCBI Taxonomy" id="34765"/>
    <lineage>
        <taxon>Eukaryota</taxon>
        <taxon>Metazoa</taxon>
        <taxon>Chordata</taxon>
        <taxon>Tunicata</taxon>
        <taxon>Appendicularia</taxon>
        <taxon>Copelata</taxon>
        <taxon>Oikopleuridae</taxon>
        <taxon>Oikopleura</taxon>
    </lineage>
</organism>
<dbReference type="PANTHER" id="PTHR48092">
    <property type="entry name" value="KNIRPS-RELATED PROTEIN-RELATED"/>
    <property type="match status" value="1"/>
</dbReference>
<feature type="region of interest" description="Disordered" evidence="10">
    <location>
        <begin position="49"/>
        <end position="83"/>
    </location>
</feature>
<dbReference type="PROSITE" id="PS00031">
    <property type="entry name" value="NUCLEAR_REC_DBD_1"/>
    <property type="match status" value="1"/>
</dbReference>
<dbReference type="Pfam" id="PF00105">
    <property type="entry name" value="zf-C4"/>
    <property type="match status" value="1"/>
</dbReference>
<dbReference type="Gene3D" id="1.10.565.10">
    <property type="entry name" value="Retinoid X Receptor"/>
    <property type="match status" value="1"/>
</dbReference>
<keyword evidence="4 9" id="KW-0805">Transcription regulation</keyword>